<keyword evidence="4" id="KW-1185">Reference proteome</keyword>
<accession>A0AA88KJ80</accession>
<feature type="domain" description="F-box" evidence="2">
    <location>
        <begin position="32"/>
        <end position="66"/>
    </location>
</feature>
<dbReference type="Gene3D" id="1.20.1280.50">
    <property type="match status" value="1"/>
</dbReference>
<proteinExistence type="predicted"/>
<evidence type="ECO:0000256" key="1">
    <source>
        <dbReference type="SAM" id="MobiDB-lite"/>
    </source>
</evidence>
<reference evidence="3 4" key="1">
    <citation type="journal article" date="2018" name="BMC Genomics">
        <title>The genome of Naegleria lovaniensis, the basis for a comparative approach to unravel pathogenicity factors of the human pathogenic amoeba N. fowleri.</title>
        <authorList>
            <person name="Liechti N."/>
            <person name="Schurch N."/>
            <person name="Bruggmann R."/>
            <person name="Wittwer M."/>
        </authorList>
    </citation>
    <scope>NUCLEOTIDE SEQUENCE [LARGE SCALE GENOMIC DNA]</scope>
    <source>
        <strain evidence="3 4">ATCC 30569</strain>
    </source>
</reference>
<dbReference type="AlphaFoldDB" id="A0AA88KJ80"/>
<sequence>MHNDDSGEMLSSNNEKPPNEHHHDQRLIFENNLIHDIWMEIVSFMDDGEILRMRCVCKQWNEWIIDMDHSCPYWSDCFTKILKYSVRKRKKLLYEKNLVLNNRASFLYLLLLRKIVDEWKYVTRSSKISSGVDYSYFITNIENESSKVTEMRNQIIPYSFITKIQTTPIMERKTQLGYSHHFEIYVFDVKGLGNVLKLAITCSVYQNRFEMVPKTCRYQFYISYSKVMQEGNIMAKSSSKNHCLLKYDQSQYQPFKDTIVELMNFIGLDDSYTQNVDCLREFMLVLCVDTTITTKSIKHPLTIDRRNFSSYV</sequence>
<feature type="region of interest" description="Disordered" evidence="1">
    <location>
        <begin position="1"/>
        <end position="22"/>
    </location>
</feature>
<dbReference type="Pfam" id="PF00646">
    <property type="entry name" value="F-box"/>
    <property type="match status" value="1"/>
</dbReference>
<dbReference type="InterPro" id="IPR001810">
    <property type="entry name" value="F-box_dom"/>
</dbReference>
<comment type="caution">
    <text evidence="3">The sequence shown here is derived from an EMBL/GenBank/DDBJ whole genome shotgun (WGS) entry which is preliminary data.</text>
</comment>
<dbReference type="SUPFAM" id="SSF81383">
    <property type="entry name" value="F-box domain"/>
    <property type="match status" value="1"/>
</dbReference>
<dbReference type="GeneID" id="68098718"/>
<evidence type="ECO:0000313" key="3">
    <source>
        <dbReference type="EMBL" id="KAG2381275.1"/>
    </source>
</evidence>
<dbReference type="CDD" id="cd09917">
    <property type="entry name" value="F-box_SF"/>
    <property type="match status" value="1"/>
</dbReference>
<dbReference type="InterPro" id="IPR036047">
    <property type="entry name" value="F-box-like_dom_sf"/>
</dbReference>
<gene>
    <name evidence="3" type="ORF">C9374_006264</name>
</gene>
<dbReference type="EMBL" id="PYSW02000027">
    <property type="protein sequence ID" value="KAG2381275.1"/>
    <property type="molecule type" value="Genomic_DNA"/>
</dbReference>
<evidence type="ECO:0000259" key="2">
    <source>
        <dbReference type="Pfam" id="PF00646"/>
    </source>
</evidence>
<name>A0AA88KJ80_NAELO</name>
<evidence type="ECO:0000313" key="4">
    <source>
        <dbReference type="Proteomes" id="UP000816034"/>
    </source>
</evidence>
<protein>
    <recommendedName>
        <fullName evidence="2">F-box domain-containing protein</fullName>
    </recommendedName>
</protein>
<organism evidence="3 4">
    <name type="scientific">Naegleria lovaniensis</name>
    <name type="common">Amoeba</name>
    <dbReference type="NCBI Taxonomy" id="51637"/>
    <lineage>
        <taxon>Eukaryota</taxon>
        <taxon>Discoba</taxon>
        <taxon>Heterolobosea</taxon>
        <taxon>Tetramitia</taxon>
        <taxon>Eutetramitia</taxon>
        <taxon>Vahlkampfiidae</taxon>
        <taxon>Naegleria</taxon>
    </lineage>
</organism>
<dbReference type="RefSeq" id="XP_044546955.1">
    <property type="nucleotide sequence ID" value="XM_044696105.1"/>
</dbReference>
<dbReference type="Proteomes" id="UP000816034">
    <property type="component" value="Unassembled WGS sequence"/>
</dbReference>